<gene>
    <name evidence="3" type="ORF">N658DRAFT_489434</name>
</gene>
<dbReference type="Proteomes" id="UP001305647">
    <property type="component" value="Unassembled WGS sequence"/>
</dbReference>
<keyword evidence="4" id="KW-1185">Reference proteome</keyword>
<protein>
    <recommendedName>
        <fullName evidence="2">Nitrogen regulatory protein areA GATA-like domain-containing protein</fullName>
    </recommendedName>
</protein>
<evidence type="ECO:0000259" key="2">
    <source>
        <dbReference type="Pfam" id="PF08550"/>
    </source>
</evidence>
<dbReference type="EMBL" id="MU863684">
    <property type="protein sequence ID" value="KAK4097117.1"/>
    <property type="molecule type" value="Genomic_DNA"/>
</dbReference>
<evidence type="ECO:0000313" key="3">
    <source>
        <dbReference type="EMBL" id="KAK4097117.1"/>
    </source>
</evidence>
<name>A0AAN6PX42_9PEZI</name>
<feature type="region of interest" description="Disordered" evidence="1">
    <location>
        <begin position="251"/>
        <end position="270"/>
    </location>
</feature>
<dbReference type="AlphaFoldDB" id="A0AAN6PX42"/>
<reference evidence="3" key="2">
    <citation type="submission" date="2023-05" db="EMBL/GenBank/DDBJ databases">
        <authorList>
            <consortium name="Lawrence Berkeley National Laboratory"/>
            <person name="Steindorff A."/>
            <person name="Hensen N."/>
            <person name="Bonometti L."/>
            <person name="Westerberg I."/>
            <person name="Brannstrom I.O."/>
            <person name="Guillou S."/>
            <person name="Cros-Aarteil S."/>
            <person name="Calhoun S."/>
            <person name="Haridas S."/>
            <person name="Kuo A."/>
            <person name="Mondo S."/>
            <person name="Pangilinan J."/>
            <person name="Riley R."/>
            <person name="Labutti K."/>
            <person name="Andreopoulos B."/>
            <person name="Lipzen A."/>
            <person name="Chen C."/>
            <person name="Yanf M."/>
            <person name="Daum C."/>
            <person name="Ng V."/>
            <person name="Clum A."/>
            <person name="Ohm R."/>
            <person name="Martin F."/>
            <person name="Silar P."/>
            <person name="Natvig D."/>
            <person name="Lalanne C."/>
            <person name="Gautier V."/>
            <person name="Ament-Velasquez S.L."/>
            <person name="Kruys A."/>
            <person name="Hutchinson M.I."/>
            <person name="Powell A.J."/>
            <person name="Barry K."/>
            <person name="Miller A.N."/>
            <person name="Grigoriev I.V."/>
            <person name="Debuchy R."/>
            <person name="Gladieux P."/>
            <person name="Thoren M.H."/>
            <person name="Johannesson H."/>
        </authorList>
    </citation>
    <scope>NUCLEOTIDE SEQUENCE</scope>
    <source>
        <strain evidence="3">CBS 757.83</strain>
    </source>
</reference>
<dbReference type="GO" id="GO:0042149">
    <property type="term" value="P:cellular response to glucose starvation"/>
    <property type="evidence" value="ECO:0007669"/>
    <property type="project" value="TreeGrafter"/>
</dbReference>
<comment type="caution">
    <text evidence="3">The sequence shown here is derived from an EMBL/GenBank/DDBJ whole genome shotgun (WGS) entry which is preliminary data.</text>
</comment>
<dbReference type="GO" id="GO:0005773">
    <property type="term" value="C:vacuole"/>
    <property type="evidence" value="ECO:0007669"/>
    <property type="project" value="GOC"/>
</dbReference>
<dbReference type="InterPro" id="IPR052292">
    <property type="entry name" value="Glucose_repression_reg"/>
</dbReference>
<feature type="region of interest" description="Disordered" evidence="1">
    <location>
        <begin position="277"/>
        <end position="327"/>
    </location>
</feature>
<accession>A0AAN6PX42</accession>
<dbReference type="PANTHER" id="PTHR28051">
    <property type="entry name" value="PROTEIN MTL1-RELATED"/>
    <property type="match status" value="1"/>
</dbReference>
<organism evidence="3 4">
    <name type="scientific">Parathielavia hyrcaniae</name>
    <dbReference type="NCBI Taxonomy" id="113614"/>
    <lineage>
        <taxon>Eukaryota</taxon>
        <taxon>Fungi</taxon>
        <taxon>Dikarya</taxon>
        <taxon>Ascomycota</taxon>
        <taxon>Pezizomycotina</taxon>
        <taxon>Sordariomycetes</taxon>
        <taxon>Sordariomycetidae</taxon>
        <taxon>Sordariales</taxon>
        <taxon>Chaetomiaceae</taxon>
        <taxon>Parathielavia</taxon>
    </lineage>
</organism>
<dbReference type="GO" id="GO:0007039">
    <property type="term" value="P:protein catabolic process in the vacuole"/>
    <property type="evidence" value="ECO:0007669"/>
    <property type="project" value="TreeGrafter"/>
</dbReference>
<feature type="compositionally biased region" description="Polar residues" evidence="1">
    <location>
        <begin position="251"/>
        <end position="269"/>
    </location>
</feature>
<reference evidence="3" key="1">
    <citation type="journal article" date="2023" name="Mol. Phylogenet. Evol.">
        <title>Genome-scale phylogeny and comparative genomics of the fungal order Sordariales.</title>
        <authorList>
            <person name="Hensen N."/>
            <person name="Bonometti L."/>
            <person name="Westerberg I."/>
            <person name="Brannstrom I.O."/>
            <person name="Guillou S."/>
            <person name="Cros-Aarteil S."/>
            <person name="Calhoun S."/>
            <person name="Haridas S."/>
            <person name="Kuo A."/>
            <person name="Mondo S."/>
            <person name="Pangilinan J."/>
            <person name="Riley R."/>
            <person name="LaButti K."/>
            <person name="Andreopoulos B."/>
            <person name="Lipzen A."/>
            <person name="Chen C."/>
            <person name="Yan M."/>
            <person name="Daum C."/>
            <person name="Ng V."/>
            <person name="Clum A."/>
            <person name="Steindorff A."/>
            <person name="Ohm R.A."/>
            <person name="Martin F."/>
            <person name="Silar P."/>
            <person name="Natvig D.O."/>
            <person name="Lalanne C."/>
            <person name="Gautier V."/>
            <person name="Ament-Velasquez S.L."/>
            <person name="Kruys A."/>
            <person name="Hutchinson M.I."/>
            <person name="Powell A.J."/>
            <person name="Barry K."/>
            <person name="Miller A.N."/>
            <person name="Grigoriev I.V."/>
            <person name="Debuchy R."/>
            <person name="Gladieux P."/>
            <person name="Hiltunen Thoren M."/>
            <person name="Johannesson H."/>
        </authorList>
    </citation>
    <scope>NUCLEOTIDE SEQUENCE</scope>
    <source>
        <strain evidence="3">CBS 757.83</strain>
    </source>
</reference>
<sequence length="476" mass="51965">MVGRLASGIFFRLNGNGCCKGFGDRREWFGPDDSRGRGRFRSKPRSLVASLSCDRGRFGGASITVVELFESWADAGSALRVSRSAVLEFVWVAWVAPGLPWFCGLPHRGIRQTLSLGFGSPGQWPSIDIQSGSFAVVRGGAAPGPLSSLGRGQPRSASSTRRVLAHCLAKLSISTTPQAGSLRPLVGLRLELASRVVEPDRVLDVGANQEGLGFGGRVLLKLSEPCDPDRMCRVYVCRVKAVVPAAGTNSFLASSSDEASPTPKDVSSQRYDDVDHVGHLGNQELPPSLQIGDSDAASPNGQDGPAATPRPRSPGLQGRTEDDIAVRVQPSRHVDYLSHSWREEDVWESWKLIVSRRGDYNNAARLEIASWRVWMKFKNKLDTVSPKILNCTRLSESNSFGNKKPILKKRSIWEIMLGGSPSTSSLMKQHIHFNEQVSQCIVVEVKGGDDDDDEADMDGYQYDSNLDYGPIIMNRT</sequence>
<proteinExistence type="predicted"/>
<dbReference type="PANTHER" id="PTHR28051:SF1">
    <property type="entry name" value="PROTEIN MTL1-RELATED"/>
    <property type="match status" value="1"/>
</dbReference>
<evidence type="ECO:0000256" key="1">
    <source>
        <dbReference type="SAM" id="MobiDB-lite"/>
    </source>
</evidence>
<feature type="domain" description="Nitrogen regulatory protein areA GATA-like" evidence="2">
    <location>
        <begin position="349"/>
        <end position="376"/>
    </location>
</feature>
<dbReference type="Pfam" id="PF08550">
    <property type="entry name" value="GATA_AreA"/>
    <property type="match status" value="1"/>
</dbReference>
<dbReference type="InterPro" id="IPR013860">
    <property type="entry name" value="AreA_GATA"/>
</dbReference>
<evidence type="ECO:0000313" key="4">
    <source>
        <dbReference type="Proteomes" id="UP001305647"/>
    </source>
</evidence>